<evidence type="ECO:0000256" key="5">
    <source>
        <dbReference type="ARBA" id="ARBA00022840"/>
    </source>
</evidence>
<gene>
    <name evidence="11" type="ORF">BSTOLATCC_MIC49162</name>
</gene>
<evidence type="ECO:0000256" key="3">
    <source>
        <dbReference type="ARBA" id="ARBA00022692"/>
    </source>
</evidence>
<dbReference type="CDD" id="cd03213">
    <property type="entry name" value="ABCG_EPDR"/>
    <property type="match status" value="1"/>
</dbReference>
<keyword evidence="4" id="KW-0547">Nucleotide-binding</keyword>
<evidence type="ECO:0000256" key="2">
    <source>
        <dbReference type="ARBA" id="ARBA00022448"/>
    </source>
</evidence>
<feature type="transmembrane region" description="Helical" evidence="9">
    <location>
        <begin position="592"/>
        <end position="615"/>
    </location>
</feature>
<dbReference type="SUPFAM" id="SSF52540">
    <property type="entry name" value="P-loop containing nucleoside triphosphate hydrolases"/>
    <property type="match status" value="1"/>
</dbReference>
<accession>A0AAU9JWQ3</accession>
<feature type="compositionally biased region" description="Polar residues" evidence="8">
    <location>
        <begin position="1"/>
        <end position="18"/>
    </location>
</feature>
<protein>
    <recommendedName>
        <fullName evidence="10">ABC transporter domain-containing protein</fullName>
    </recommendedName>
</protein>
<dbReference type="GO" id="GO:0140359">
    <property type="term" value="F:ABC-type transporter activity"/>
    <property type="evidence" value="ECO:0007669"/>
    <property type="project" value="InterPro"/>
</dbReference>
<proteinExistence type="predicted"/>
<comment type="caution">
    <text evidence="11">The sequence shown here is derived from an EMBL/GenBank/DDBJ whole genome shotgun (WGS) entry which is preliminary data.</text>
</comment>
<dbReference type="InterPro" id="IPR043926">
    <property type="entry name" value="ABCG_dom"/>
</dbReference>
<dbReference type="GO" id="GO:0016020">
    <property type="term" value="C:membrane"/>
    <property type="evidence" value="ECO:0007669"/>
    <property type="project" value="UniProtKB-SubCell"/>
</dbReference>
<keyword evidence="2" id="KW-0813">Transport</keyword>
<evidence type="ECO:0000256" key="4">
    <source>
        <dbReference type="ARBA" id="ARBA00022741"/>
    </source>
</evidence>
<dbReference type="EMBL" id="CAJZBQ010000048">
    <property type="protein sequence ID" value="CAG9329529.1"/>
    <property type="molecule type" value="Genomic_DNA"/>
</dbReference>
<dbReference type="GO" id="GO:0005524">
    <property type="term" value="F:ATP binding"/>
    <property type="evidence" value="ECO:0007669"/>
    <property type="project" value="UniProtKB-KW"/>
</dbReference>
<dbReference type="GO" id="GO:0016887">
    <property type="term" value="F:ATP hydrolysis activity"/>
    <property type="evidence" value="ECO:0007669"/>
    <property type="project" value="InterPro"/>
</dbReference>
<dbReference type="PROSITE" id="PS00211">
    <property type="entry name" value="ABC_TRANSPORTER_1"/>
    <property type="match status" value="1"/>
</dbReference>
<organism evidence="11 12">
    <name type="scientific">Blepharisma stoltei</name>
    <dbReference type="NCBI Taxonomy" id="1481888"/>
    <lineage>
        <taxon>Eukaryota</taxon>
        <taxon>Sar</taxon>
        <taxon>Alveolata</taxon>
        <taxon>Ciliophora</taxon>
        <taxon>Postciliodesmatophora</taxon>
        <taxon>Heterotrichea</taxon>
        <taxon>Heterotrichida</taxon>
        <taxon>Blepharismidae</taxon>
        <taxon>Blepharisma</taxon>
    </lineage>
</organism>
<evidence type="ECO:0000256" key="7">
    <source>
        <dbReference type="ARBA" id="ARBA00023136"/>
    </source>
</evidence>
<dbReference type="InterPro" id="IPR050352">
    <property type="entry name" value="ABCG_transporters"/>
</dbReference>
<dbReference type="Pfam" id="PF00005">
    <property type="entry name" value="ABC_tran"/>
    <property type="match status" value="1"/>
</dbReference>
<dbReference type="InterPro" id="IPR003593">
    <property type="entry name" value="AAA+_ATPase"/>
</dbReference>
<dbReference type="SMART" id="SM00382">
    <property type="entry name" value="AAA"/>
    <property type="match status" value="1"/>
</dbReference>
<name>A0AAU9JWQ3_9CILI</name>
<feature type="transmembrane region" description="Helical" evidence="9">
    <location>
        <begin position="491"/>
        <end position="512"/>
    </location>
</feature>
<dbReference type="Gene3D" id="3.40.50.300">
    <property type="entry name" value="P-loop containing nucleotide triphosphate hydrolases"/>
    <property type="match status" value="1"/>
</dbReference>
<keyword evidence="6 9" id="KW-1133">Transmembrane helix</keyword>
<dbReference type="AlphaFoldDB" id="A0AAU9JWQ3"/>
<comment type="subcellular location">
    <subcellularLocation>
        <location evidence="1">Membrane</location>
        <topology evidence="1">Multi-pass membrane protein</topology>
    </subcellularLocation>
</comment>
<evidence type="ECO:0000256" key="8">
    <source>
        <dbReference type="SAM" id="MobiDB-lite"/>
    </source>
</evidence>
<dbReference type="InterPro" id="IPR013525">
    <property type="entry name" value="ABC2_TM"/>
</dbReference>
<feature type="transmembrane region" description="Helical" evidence="9">
    <location>
        <begin position="464"/>
        <end position="484"/>
    </location>
</feature>
<keyword evidence="3 9" id="KW-0812">Transmembrane</keyword>
<reference evidence="11" key="1">
    <citation type="submission" date="2021-09" db="EMBL/GenBank/DDBJ databases">
        <authorList>
            <consortium name="AG Swart"/>
            <person name="Singh M."/>
            <person name="Singh A."/>
            <person name="Seah K."/>
            <person name="Emmerich C."/>
        </authorList>
    </citation>
    <scope>NUCLEOTIDE SEQUENCE</scope>
    <source>
        <strain evidence="11">ATCC30299</strain>
    </source>
</reference>
<evidence type="ECO:0000256" key="6">
    <source>
        <dbReference type="ARBA" id="ARBA00022989"/>
    </source>
</evidence>
<dbReference type="Pfam" id="PF01061">
    <property type="entry name" value="ABC2_membrane"/>
    <property type="match status" value="1"/>
</dbReference>
<dbReference type="PANTHER" id="PTHR48041:SF139">
    <property type="entry name" value="PROTEIN SCARLET"/>
    <property type="match status" value="1"/>
</dbReference>
<dbReference type="InterPro" id="IPR003439">
    <property type="entry name" value="ABC_transporter-like_ATP-bd"/>
</dbReference>
<evidence type="ECO:0000313" key="11">
    <source>
        <dbReference type="EMBL" id="CAG9329529.1"/>
    </source>
</evidence>
<dbReference type="Pfam" id="PF19055">
    <property type="entry name" value="ABC2_membrane_7"/>
    <property type="match status" value="1"/>
</dbReference>
<evidence type="ECO:0000313" key="12">
    <source>
        <dbReference type="Proteomes" id="UP001162131"/>
    </source>
</evidence>
<keyword evidence="12" id="KW-1185">Reference proteome</keyword>
<evidence type="ECO:0000256" key="9">
    <source>
        <dbReference type="SAM" id="Phobius"/>
    </source>
</evidence>
<dbReference type="InterPro" id="IPR027417">
    <property type="entry name" value="P-loop_NTPase"/>
</dbReference>
<dbReference type="PANTHER" id="PTHR48041">
    <property type="entry name" value="ABC TRANSPORTER G FAMILY MEMBER 28"/>
    <property type="match status" value="1"/>
</dbReference>
<keyword evidence="5" id="KW-0067">ATP-binding</keyword>
<feature type="compositionally biased region" description="Polar residues" evidence="8">
    <location>
        <begin position="25"/>
        <end position="42"/>
    </location>
</feature>
<keyword evidence="7 9" id="KW-0472">Membrane</keyword>
<sequence length="624" mass="69099">MSLSPEESPNIIDNSNSVSKEKQAENSPYPSESDAFSVTDGNDSPVPKIQLVWEDVKFQVKIKDKEQMILKGVSGSANPGEFLAIMGLSGAGKTSLLNIIAGRIKSSDSSRVTGSIKANGVDISKMNFQKYSAYITQEDVLLPFLTVKESLMFSAKLKCSGTSYEIANKVDKIIDELRLGKVAHNRIGNAVVKGISGGERKRVCIATELVSEPQVIILDEPTSGLDSFTAEVLVDLLLEQAKKGKTVVSTIHQPSASIFFKFQKLILVSEGFIIYQGSAKASRKYFSKIGYKSPANINPPDFYMRILHITDRHHMTDEELETLEHLREAYNNVKDHKDQVLEYDSTHLDLVNVQQTQSLKKLGTLCKRSFIDGMRNPGKSHMIIMFYIVTSALIDLIFHDLGNDYDAVQNINGVLTFCSINSVMIANSSCSLTFPGEKVVYLKEYSQGLYGAFNYFLAKMFTELPVQILATLIASVMLYFPLGLQMEADKFFLFWLIIFLTFLTGSGLGYMIGALCDSENTASAASPMLTAPLMAFGGLYSNASAFKWVRYISPFKWSFEGLAVNQYNGMDFDCDPDGPECDPLDDLGFYNKLGICILAQIIYIIVTRIIAYIELKSLGAKAKK</sequence>
<evidence type="ECO:0000256" key="1">
    <source>
        <dbReference type="ARBA" id="ARBA00004141"/>
    </source>
</evidence>
<evidence type="ECO:0000259" key="10">
    <source>
        <dbReference type="PROSITE" id="PS50893"/>
    </source>
</evidence>
<feature type="region of interest" description="Disordered" evidence="8">
    <location>
        <begin position="1"/>
        <end position="42"/>
    </location>
</feature>
<dbReference type="PROSITE" id="PS50893">
    <property type="entry name" value="ABC_TRANSPORTER_2"/>
    <property type="match status" value="1"/>
</dbReference>
<dbReference type="InterPro" id="IPR017871">
    <property type="entry name" value="ABC_transporter-like_CS"/>
</dbReference>
<dbReference type="Proteomes" id="UP001162131">
    <property type="component" value="Unassembled WGS sequence"/>
</dbReference>
<feature type="domain" description="ABC transporter" evidence="10">
    <location>
        <begin position="51"/>
        <end position="295"/>
    </location>
</feature>